<keyword evidence="4" id="KW-1185">Reference proteome</keyword>
<dbReference type="RefSeq" id="WP_062419450.1">
    <property type="nucleotide sequence ID" value="NZ_BBXZ01000159.1"/>
</dbReference>
<dbReference type="PANTHER" id="PTHR13318:SF162">
    <property type="entry name" value="LEUCINE-RICH REPEAT FAMILY PROTEIN"/>
    <property type="match status" value="1"/>
</dbReference>
<dbReference type="EMBL" id="LGCM01000003">
    <property type="protein sequence ID" value="KPL91533.1"/>
    <property type="molecule type" value="Genomic_DNA"/>
</dbReference>
<dbReference type="SMART" id="SM00367">
    <property type="entry name" value="LRR_CC"/>
    <property type="match status" value="3"/>
</dbReference>
<sequence length="173" mass="19351">MDDQGSSFSTELEVRVYTRPVGVTGNEWQEAGQGPGIFHFDPGVEVMVRAQRIDNRTLRQLAADLKPLSSLRALVLSENRNVTDDGVAYLTELTQLRMLNLSSCDITGEGLAHLKALPHLNDLNLSYCNRLTESALAPIKALSHLTYLDLQGTIKIKRGWIPRLERRGLTIRR</sequence>
<evidence type="ECO:0000313" key="2">
    <source>
        <dbReference type="EMBL" id="GAP19144.1"/>
    </source>
</evidence>
<dbReference type="GO" id="GO:0031146">
    <property type="term" value="P:SCF-dependent proteasomal ubiquitin-dependent protein catabolic process"/>
    <property type="evidence" value="ECO:0007669"/>
    <property type="project" value="TreeGrafter"/>
</dbReference>
<dbReference type="EMBL" id="DF967975">
    <property type="protein sequence ID" value="GAP19144.1"/>
    <property type="molecule type" value="Genomic_DNA"/>
</dbReference>
<evidence type="ECO:0000313" key="4">
    <source>
        <dbReference type="Proteomes" id="UP000050501"/>
    </source>
</evidence>
<dbReference type="AlphaFoldDB" id="A0A0M9U2Y6"/>
<protein>
    <submittedName>
        <fullName evidence="2">Protein containing leucine rich repeat</fullName>
    </submittedName>
</protein>
<dbReference type="InterPro" id="IPR057207">
    <property type="entry name" value="FBXL15_LRR"/>
</dbReference>
<dbReference type="GO" id="GO:0019005">
    <property type="term" value="C:SCF ubiquitin ligase complex"/>
    <property type="evidence" value="ECO:0007669"/>
    <property type="project" value="TreeGrafter"/>
</dbReference>
<dbReference type="Gene3D" id="3.80.10.10">
    <property type="entry name" value="Ribonuclease Inhibitor"/>
    <property type="match status" value="1"/>
</dbReference>
<organism evidence="2">
    <name type="scientific">Levilinea saccharolytica</name>
    <dbReference type="NCBI Taxonomy" id="229921"/>
    <lineage>
        <taxon>Bacteria</taxon>
        <taxon>Bacillati</taxon>
        <taxon>Chloroflexota</taxon>
        <taxon>Anaerolineae</taxon>
        <taxon>Anaerolineales</taxon>
        <taxon>Anaerolineaceae</taxon>
        <taxon>Levilinea</taxon>
    </lineage>
</organism>
<dbReference type="InterPro" id="IPR032675">
    <property type="entry name" value="LRR_dom_sf"/>
</dbReference>
<dbReference type="Proteomes" id="UP000050501">
    <property type="component" value="Unassembled WGS sequence"/>
</dbReference>
<dbReference type="Pfam" id="PF25372">
    <property type="entry name" value="DUF7885"/>
    <property type="match status" value="1"/>
</dbReference>
<evidence type="ECO:0000259" key="1">
    <source>
        <dbReference type="Pfam" id="PF25372"/>
    </source>
</evidence>
<gene>
    <name evidence="3" type="ORF">ADN01_00995</name>
    <name evidence="2" type="ORF">LSAC_03043</name>
</gene>
<reference evidence="3 4" key="2">
    <citation type="submission" date="2015-07" db="EMBL/GenBank/DDBJ databases">
        <title>Genome sequence of Levilinea saccharolytica DSM 16555.</title>
        <authorList>
            <person name="Hemp J."/>
            <person name="Ward L.M."/>
            <person name="Pace L.A."/>
            <person name="Fischer W.W."/>
        </authorList>
    </citation>
    <scope>NUCLEOTIDE SEQUENCE [LARGE SCALE GENOMIC DNA]</scope>
    <source>
        <strain evidence="3 4">KIBI-1</strain>
    </source>
</reference>
<accession>A0A0M9U2Y6</accession>
<proteinExistence type="predicted"/>
<name>A0A0M9U2Y6_9CHLR</name>
<feature type="domain" description="F-box/LRR-repeat protein 15-like leucin rich repeat" evidence="1">
    <location>
        <begin position="62"/>
        <end position="137"/>
    </location>
</feature>
<dbReference type="SUPFAM" id="SSF52047">
    <property type="entry name" value="RNI-like"/>
    <property type="match status" value="1"/>
</dbReference>
<evidence type="ECO:0000313" key="3">
    <source>
        <dbReference type="EMBL" id="KPL91533.1"/>
    </source>
</evidence>
<dbReference type="PANTHER" id="PTHR13318">
    <property type="entry name" value="PARTNER OF PAIRED, ISOFORM B-RELATED"/>
    <property type="match status" value="1"/>
</dbReference>
<reference evidence="2" key="1">
    <citation type="journal article" date="2015" name="Genome Announc.">
        <title>Draft Genome Sequences of Anaerolinea thermolimosa IMO-1, Bellilinea caldifistulae GOMI-1, Leptolinea tardivitalis YMTK-2, Levilinea saccharolytica KIBI-1, Longilinea arvoryzae KOME-1, Previously Described as Members of the Class Anaerolineae (Chloroflexi).</title>
        <authorList>
            <person name="Matsuura N."/>
            <person name="Tourlousse M.D."/>
            <person name="Ohashi A."/>
            <person name="Hugenholtz P."/>
            <person name="Sekiguchi Y."/>
        </authorList>
    </citation>
    <scope>NUCLEOTIDE SEQUENCE</scope>
    <source>
        <strain evidence="2">KIBI-1</strain>
    </source>
</reference>
<dbReference type="STRING" id="229921.ADN01_00995"/>
<dbReference type="InterPro" id="IPR006553">
    <property type="entry name" value="Leu-rich_rpt_Cys-con_subtyp"/>
</dbReference>